<sequence>MISPWPMLHTPCPYALPIRPAQTAILQGFETQSSTQPPDEATDEFSEHLVLNHDGFYHGPTLPTHSTHGLARNRVSCSVCLVLCYSLMALLFSHLRHGVGFARPNFKRAAKQPACRNNQLGRATGF</sequence>
<organism evidence="1 2">
    <name type="scientific">Ophiocordyceps australis</name>
    <dbReference type="NCBI Taxonomy" id="1399860"/>
    <lineage>
        <taxon>Eukaryota</taxon>
        <taxon>Fungi</taxon>
        <taxon>Dikarya</taxon>
        <taxon>Ascomycota</taxon>
        <taxon>Pezizomycotina</taxon>
        <taxon>Sordariomycetes</taxon>
        <taxon>Hypocreomycetidae</taxon>
        <taxon>Hypocreales</taxon>
        <taxon>Ophiocordycipitaceae</taxon>
        <taxon>Ophiocordyceps</taxon>
    </lineage>
</organism>
<evidence type="ECO:0000313" key="1">
    <source>
        <dbReference type="EMBL" id="PHH77519.1"/>
    </source>
</evidence>
<gene>
    <name evidence="1" type="ORF">CDD82_3474</name>
</gene>
<reference evidence="1 2" key="1">
    <citation type="submission" date="2017-06" db="EMBL/GenBank/DDBJ databases">
        <title>Ant-infecting Ophiocordyceps genomes reveal a high diversity of potential behavioral manipulation genes and a possible major role for enterotoxins.</title>
        <authorList>
            <person name="De Bekker C."/>
            <person name="Evans H.C."/>
            <person name="Brachmann A."/>
            <person name="Hughes D.P."/>
        </authorList>
    </citation>
    <scope>NUCLEOTIDE SEQUENCE [LARGE SCALE GENOMIC DNA]</scope>
    <source>
        <strain evidence="1 2">1348a</strain>
    </source>
</reference>
<dbReference type="AlphaFoldDB" id="A0A2C5XP92"/>
<dbReference type="Proteomes" id="UP000224854">
    <property type="component" value="Unassembled WGS sequence"/>
</dbReference>
<name>A0A2C5XP92_9HYPO</name>
<keyword evidence="2" id="KW-1185">Reference proteome</keyword>
<proteinExistence type="predicted"/>
<comment type="caution">
    <text evidence="1">The sequence shown here is derived from an EMBL/GenBank/DDBJ whole genome shotgun (WGS) entry which is preliminary data.</text>
</comment>
<dbReference type="EMBL" id="NJEU01000264">
    <property type="protein sequence ID" value="PHH77519.1"/>
    <property type="molecule type" value="Genomic_DNA"/>
</dbReference>
<evidence type="ECO:0000313" key="2">
    <source>
        <dbReference type="Proteomes" id="UP000224854"/>
    </source>
</evidence>
<accession>A0A2C5XP92</accession>
<protein>
    <submittedName>
        <fullName evidence="1">Uncharacterized protein</fullName>
    </submittedName>
</protein>